<organism evidence="1 2">
    <name type="scientific">Nitrosomonas marina</name>
    <dbReference type="NCBI Taxonomy" id="917"/>
    <lineage>
        <taxon>Bacteria</taxon>
        <taxon>Pseudomonadati</taxon>
        <taxon>Pseudomonadota</taxon>
        <taxon>Betaproteobacteria</taxon>
        <taxon>Nitrosomonadales</taxon>
        <taxon>Nitrosomonadaceae</taxon>
        <taxon>Nitrosomonas</taxon>
    </lineage>
</organism>
<dbReference type="EMBL" id="FOIA01000045">
    <property type="protein sequence ID" value="SET61874.1"/>
    <property type="molecule type" value="Genomic_DNA"/>
</dbReference>
<keyword evidence="2" id="KW-1185">Reference proteome</keyword>
<sequence length="322" mass="36943">MSIVADTLRPFWLNGINNVSGRHATSFKSWLAGGEYFFQGIDSDNNLAFTPVDHALMMKSIAHDINRMTMAAIETAHGIPNPNELQDSTAWPLIRCYYAAFFACHAICRIFSISVTQIDAAQSTEVNKVISSSGWSGAPAKINTELYKMQIDSKNKIFLISKLGKSSHEKTWSQFGEILESLEDKLLLNSRLGTTHDNQTVAMLLRDIRQIIQYDRFKKHSNWLSHIRNKLNYHHEYGAWYPHDNSSQYRNELNECIKNWKKDPFDIHKFDESHTITKFTKGCSLILSLMHEMIQELAKRNSENNSFLEHGAFDLLSKDHTN</sequence>
<name>A0A1I0FUH6_9PROT</name>
<accession>A0A1I0FUH6</accession>
<dbReference type="AlphaFoldDB" id="A0A1I0FUH6"/>
<evidence type="ECO:0000313" key="2">
    <source>
        <dbReference type="Proteomes" id="UP000199345"/>
    </source>
</evidence>
<dbReference type="RefSeq" id="WP_090661656.1">
    <property type="nucleotide sequence ID" value="NZ_FOIA01000045.1"/>
</dbReference>
<protein>
    <submittedName>
        <fullName evidence="1">Uncharacterized protein</fullName>
    </submittedName>
</protein>
<dbReference type="Proteomes" id="UP000199345">
    <property type="component" value="Unassembled WGS sequence"/>
</dbReference>
<evidence type="ECO:0000313" key="1">
    <source>
        <dbReference type="EMBL" id="SET61874.1"/>
    </source>
</evidence>
<proteinExistence type="predicted"/>
<gene>
    <name evidence="1" type="ORF">SAMN05216326_14511</name>
</gene>
<dbReference type="OrthoDB" id="1525375at2"/>
<reference evidence="2" key="1">
    <citation type="submission" date="2016-10" db="EMBL/GenBank/DDBJ databases">
        <authorList>
            <person name="Varghese N."/>
            <person name="Submissions S."/>
        </authorList>
    </citation>
    <scope>NUCLEOTIDE SEQUENCE [LARGE SCALE GENOMIC DNA]</scope>
    <source>
        <strain evidence="2">Nm71</strain>
    </source>
</reference>